<keyword evidence="10" id="KW-1185">Reference proteome</keyword>
<dbReference type="Pfam" id="PF18004">
    <property type="entry name" value="RPN2_C"/>
    <property type="match status" value="1"/>
</dbReference>
<feature type="transmembrane region" description="Helical" evidence="6">
    <location>
        <begin position="673"/>
        <end position="695"/>
    </location>
</feature>
<keyword evidence="6" id="KW-1133">Transmembrane helix</keyword>
<comment type="caution">
    <text evidence="9">The sequence shown here is derived from an EMBL/GenBank/DDBJ whole genome shotgun (WGS) entry which is preliminary data.</text>
</comment>
<feature type="region of interest" description="Disordered" evidence="5">
    <location>
        <begin position="749"/>
        <end position="804"/>
    </location>
</feature>
<keyword evidence="4" id="KW-0647">Proteasome</keyword>
<dbReference type="InterPro" id="IPR016024">
    <property type="entry name" value="ARM-type_fold"/>
</dbReference>
<evidence type="ECO:0000256" key="3">
    <source>
        <dbReference type="ARBA" id="ARBA00022737"/>
    </source>
</evidence>
<dbReference type="InterPro" id="IPR040623">
    <property type="entry name" value="RPN2_C"/>
</dbReference>
<evidence type="ECO:0000313" key="9">
    <source>
        <dbReference type="EMBL" id="KAJ3616975.1"/>
    </source>
</evidence>
<feature type="domain" description="26S proteasome non-ATPase regulatory subunit 1/RPN2 N-terminal" evidence="8">
    <location>
        <begin position="3"/>
        <end position="260"/>
    </location>
</feature>
<evidence type="ECO:0000256" key="4">
    <source>
        <dbReference type="ARBA" id="ARBA00022942"/>
    </source>
</evidence>
<feature type="non-terminal residue" evidence="9">
    <location>
        <position position="890"/>
    </location>
</feature>
<gene>
    <name evidence="9" type="ORF">Zmor_008899</name>
</gene>
<dbReference type="PIRSF" id="PIRSF015947">
    <property type="entry name" value="26S_Psome_Rpn2"/>
    <property type="match status" value="1"/>
</dbReference>
<evidence type="ECO:0000259" key="8">
    <source>
        <dbReference type="Pfam" id="PF21505"/>
    </source>
</evidence>
<dbReference type="InterPro" id="IPR016642">
    <property type="entry name" value="26S_Psome_Rpn2"/>
</dbReference>
<evidence type="ECO:0000313" key="10">
    <source>
        <dbReference type="Proteomes" id="UP001168821"/>
    </source>
</evidence>
<accession>A0AA38M0I6</accession>
<dbReference type="PANTHER" id="PTHR10943:SF2">
    <property type="entry name" value="26S PROTEASOME NON-ATPASE REGULATORY SUBUNIT 1"/>
    <property type="match status" value="1"/>
</dbReference>
<dbReference type="InterPro" id="IPR011989">
    <property type="entry name" value="ARM-like"/>
</dbReference>
<feature type="region of interest" description="Disordered" evidence="5">
    <location>
        <begin position="846"/>
        <end position="890"/>
    </location>
</feature>
<feature type="domain" description="26S proteasome regulatory subunit RPN2 C-terminal" evidence="7">
    <location>
        <begin position="690"/>
        <end position="854"/>
    </location>
</feature>
<evidence type="ECO:0000256" key="6">
    <source>
        <dbReference type="SAM" id="Phobius"/>
    </source>
</evidence>
<organism evidence="9 10">
    <name type="scientific">Zophobas morio</name>
    <dbReference type="NCBI Taxonomy" id="2755281"/>
    <lineage>
        <taxon>Eukaryota</taxon>
        <taxon>Metazoa</taxon>
        <taxon>Ecdysozoa</taxon>
        <taxon>Arthropoda</taxon>
        <taxon>Hexapoda</taxon>
        <taxon>Insecta</taxon>
        <taxon>Pterygota</taxon>
        <taxon>Neoptera</taxon>
        <taxon>Endopterygota</taxon>
        <taxon>Coleoptera</taxon>
        <taxon>Polyphaga</taxon>
        <taxon>Cucujiformia</taxon>
        <taxon>Tenebrionidae</taxon>
        <taxon>Zophobas</taxon>
    </lineage>
</organism>
<dbReference type="InterPro" id="IPR002015">
    <property type="entry name" value="Proteasome/cyclosome_rpt"/>
</dbReference>
<dbReference type="AlphaFoldDB" id="A0AA38M0I6"/>
<dbReference type="EMBL" id="JALNTZ010002525">
    <property type="protein sequence ID" value="KAJ3616975.1"/>
    <property type="molecule type" value="Genomic_DNA"/>
</dbReference>
<feature type="compositionally biased region" description="Basic and acidic residues" evidence="5">
    <location>
        <begin position="749"/>
        <end position="800"/>
    </location>
</feature>
<reference evidence="9" key="1">
    <citation type="journal article" date="2023" name="G3 (Bethesda)">
        <title>Whole genome assemblies of Zophobas morio and Tenebrio molitor.</title>
        <authorList>
            <person name="Kaur S."/>
            <person name="Stinson S.A."/>
            <person name="diCenzo G.C."/>
        </authorList>
    </citation>
    <scope>NUCLEOTIDE SEQUENCE</scope>
    <source>
        <strain evidence="9">QUZm001</strain>
    </source>
</reference>
<dbReference type="GO" id="GO:0042176">
    <property type="term" value="P:regulation of protein catabolic process"/>
    <property type="evidence" value="ECO:0007669"/>
    <property type="project" value="InterPro"/>
</dbReference>
<dbReference type="GO" id="GO:0008540">
    <property type="term" value="C:proteasome regulatory particle, base subcomplex"/>
    <property type="evidence" value="ECO:0007669"/>
    <property type="project" value="TreeGrafter"/>
</dbReference>
<evidence type="ECO:0000256" key="5">
    <source>
        <dbReference type="SAM" id="MobiDB-lite"/>
    </source>
</evidence>
<proteinExistence type="inferred from homology"/>
<evidence type="ECO:0000259" key="7">
    <source>
        <dbReference type="Pfam" id="PF18004"/>
    </source>
</evidence>
<dbReference type="Proteomes" id="UP001168821">
    <property type="component" value="Unassembled WGS sequence"/>
</dbReference>
<keyword evidence="3" id="KW-0677">Repeat</keyword>
<sequence>KPLCEDSSFSERRLAALLVSKIYYHLGNYKDSLKYVLLSGETFNVNEDSQYTGTMISKAIQQYVILRCEPPQDLEFTVNSRLEQIVDLIFEKSLNNGQFRHVIGIALESRRTDIFERAIVSSRNQHELLKYSLFVCMNFIQSRNFRNTVLEILVKLFMSLEHPDYVNICHCLIHLDDTLQTASMIGRLLIADEKSLLLAFQLCLDIYESASQHFISALSVSLQKEPQENATFKENLDRALSILSGKVTINIHREFLFRNNKTDLLILYNYKQSCGISAVCHNAIVLAHAYMQAGTTDHKFLQENLEWLGRAQNWAKFSATATLGVIHRGQIRNSRNILSSYLPRGNTSSIYTEGGSLFAYGLIHANHGDDVRGDLLEYLKESSVVEVLHGASLGVGAAMIATSDKETDSAIAGEAAAIGMGLVLLGTAEAECVDQMLQYARVTQHEKIIRGIALGIAFLMYGREEEADPLISELCKDKDSVIRMSGMHTIAMSYVGTGNKKAILRLLHYAVSDVSDDVRRTAVSSLGFLLFRTPEQCPSLVSLLAESYNPHVRYGAAMALGVSCAGTGLREAVTLLEPMTSDAVEFVRQGALIALGIVLIRQSEARVKKAGVIRKLFEKVINDKHEGPLAKMGGILGQGIIDAGGRNVTISLESRTGHTSMKTAVGLLLFQQFWYWFPLANFLSLAFTSTALIGLNKELKMPALEFKSNCKPAWFAYPSAIQKPHEAPRSRFSSAILSFTERFLKKRERRDLDKEAPPSDVEEHKMHVDSKELETEKEALSEMEEPKESKGEKATEKEAPAELTYELLSNPAAVAPEQLKYVVLPPDSRYRPIRELGGIVLLEDTTPDAPAEFVEFSAPQFEKQEDEKDEPEPPQPFEYDEDEETTTNET</sequence>
<protein>
    <recommendedName>
        <fullName evidence="2">26S proteasome non-ATPase regulatory subunit 1</fullName>
    </recommendedName>
</protein>
<dbReference type="InterPro" id="IPR048570">
    <property type="entry name" value="PSMD1_RPN2_N"/>
</dbReference>
<keyword evidence="6" id="KW-0812">Transmembrane</keyword>
<dbReference type="Pfam" id="PF21505">
    <property type="entry name" value="RPN2_N"/>
    <property type="match status" value="1"/>
</dbReference>
<dbReference type="FunFam" id="1.25.10.10:FF:000017">
    <property type="entry name" value="26S proteasome non-ATPase regulatory subunit 1"/>
    <property type="match status" value="1"/>
</dbReference>
<feature type="compositionally biased region" description="Acidic residues" evidence="5">
    <location>
        <begin position="867"/>
        <end position="890"/>
    </location>
</feature>
<name>A0AA38M0I6_9CUCU</name>
<dbReference type="GO" id="GO:0034515">
    <property type="term" value="C:proteasome storage granule"/>
    <property type="evidence" value="ECO:0007669"/>
    <property type="project" value="TreeGrafter"/>
</dbReference>
<dbReference type="GO" id="GO:0043161">
    <property type="term" value="P:proteasome-mediated ubiquitin-dependent protein catabolic process"/>
    <property type="evidence" value="ECO:0007669"/>
    <property type="project" value="TreeGrafter"/>
</dbReference>
<comment type="similarity">
    <text evidence="1">Belongs to the proteasome subunit S1 family.</text>
</comment>
<dbReference type="SUPFAM" id="SSF48371">
    <property type="entry name" value="ARM repeat"/>
    <property type="match status" value="1"/>
</dbReference>
<evidence type="ECO:0000256" key="2">
    <source>
        <dbReference type="ARBA" id="ARBA00014929"/>
    </source>
</evidence>
<dbReference type="Pfam" id="PF13646">
    <property type="entry name" value="HEAT_2"/>
    <property type="match status" value="1"/>
</dbReference>
<keyword evidence="6" id="KW-0472">Membrane</keyword>
<dbReference type="PANTHER" id="PTHR10943">
    <property type="entry name" value="26S PROTEASOME NON-ATPASE REGULATORY SUBUNIT"/>
    <property type="match status" value="1"/>
</dbReference>
<dbReference type="Gene3D" id="1.25.10.10">
    <property type="entry name" value="Leucine-rich Repeat Variant"/>
    <property type="match status" value="1"/>
</dbReference>
<dbReference type="GO" id="GO:0005634">
    <property type="term" value="C:nucleus"/>
    <property type="evidence" value="ECO:0007669"/>
    <property type="project" value="TreeGrafter"/>
</dbReference>
<dbReference type="Pfam" id="PF01851">
    <property type="entry name" value="PC_rep"/>
    <property type="match status" value="1"/>
</dbReference>
<dbReference type="GO" id="GO:0030234">
    <property type="term" value="F:enzyme regulator activity"/>
    <property type="evidence" value="ECO:0007669"/>
    <property type="project" value="InterPro"/>
</dbReference>
<evidence type="ECO:0000256" key="1">
    <source>
        <dbReference type="ARBA" id="ARBA00006308"/>
    </source>
</evidence>